<gene>
    <name evidence="1" type="ORF">MIND_00799100</name>
</gene>
<sequence length="161" mass="18662">MHRHHRPRYSRKFKSEVTDFIELVLRSDPYKTAVFPKLYSAPPPLSQGPSIIFQNYEKVSISFFLEGLDFLRCASPTTTEIPSVGGCATRRRTSYCLGKCRRAIRTTVGYSFFPSYARAQARYIYIRLNRQPSTLTFAWIGPSFYQDLSTFSIPFELYDDL</sequence>
<name>A0A8H6SIL5_9AGAR</name>
<dbReference type="AlphaFoldDB" id="A0A8H6SIL5"/>
<evidence type="ECO:0000313" key="1">
    <source>
        <dbReference type="EMBL" id="KAF7298525.1"/>
    </source>
</evidence>
<reference evidence="1" key="1">
    <citation type="submission" date="2020-05" db="EMBL/GenBank/DDBJ databases">
        <title>Mycena genomes resolve the evolution of fungal bioluminescence.</title>
        <authorList>
            <person name="Tsai I.J."/>
        </authorList>
    </citation>
    <scope>NUCLEOTIDE SEQUENCE</scope>
    <source>
        <strain evidence="1">171206Taipei</strain>
    </source>
</reference>
<dbReference type="EMBL" id="JACAZF010000007">
    <property type="protein sequence ID" value="KAF7298525.1"/>
    <property type="molecule type" value="Genomic_DNA"/>
</dbReference>
<protein>
    <submittedName>
        <fullName evidence="1">Uncharacterized protein</fullName>
    </submittedName>
</protein>
<dbReference type="Proteomes" id="UP000636479">
    <property type="component" value="Unassembled WGS sequence"/>
</dbReference>
<dbReference type="GeneID" id="59347187"/>
<evidence type="ECO:0000313" key="2">
    <source>
        <dbReference type="Proteomes" id="UP000636479"/>
    </source>
</evidence>
<accession>A0A8H6SIL5</accession>
<dbReference type="RefSeq" id="XP_037217913.1">
    <property type="nucleotide sequence ID" value="XM_037364671.1"/>
</dbReference>
<keyword evidence="2" id="KW-1185">Reference proteome</keyword>
<proteinExistence type="predicted"/>
<organism evidence="1 2">
    <name type="scientific">Mycena indigotica</name>
    <dbReference type="NCBI Taxonomy" id="2126181"/>
    <lineage>
        <taxon>Eukaryota</taxon>
        <taxon>Fungi</taxon>
        <taxon>Dikarya</taxon>
        <taxon>Basidiomycota</taxon>
        <taxon>Agaricomycotina</taxon>
        <taxon>Agaricomycetes</taxon>
        <taxon>Agaricomycetidae</taxon>
        <taxon>Agaricales</taxon>
        <taxon>Marasmiineae</taxon>
        <taxon>Mycenaceae</taxon>
        <taxon>Mycena</taxon>
    </lineage>
</organism>
<comment type="caution">
    <text evidence="1">The sequence shown here is derived from an EMBL/GenBank/DDBJ whole genome shotgun (WGS) entry which is preliminary data.</text>
</comment>